<keyword evidence="2" id="KW-1185">Reference proteome</keyword>
<organism evidence="1 2">
    <name type="scientific">Leucogyrophana mollusca</name>
    <dbReference type="NCBI Taxonomy" id="85980"/>
    <lineage>
        <taxon>Eukaryota</taxon>
        <taxon>Fungi</taxon>
        <taxon>Dikarya</taxon>
        <taxon>Basidiomycota</taxon>
        <taxon>Agaricomycotina</taxon>
        <taxon>Agaricomycetes</taxon>
        <taxon>Agaricomycetidae</taxon>
        <taxon>Boletales</taxon>
        <taxon>Boletales incertae sedis</taxon>
        <taxon>Leucogyrophana</taxon>
    </lineage>
</organism>
<accession>A0ACB8B056</accession>
<evidence type="ECO:0000313" key="1">
    <source>
        <dbReference type="EMBL" id="KAH7918914.1"/>
    </source>
</evidence>
<dbReference type="Proteomes" id="UP000790709">
    <property type="component" value="Unassembled WGS sequence"/>
</dbReference>
<comment type="caution">
    <text evidence="1">The sequence shown here is derived from an EMBL/GenBank/DDBJ whole genome shotgun (WGS) entry which is preliminary data.</text>
</comment>
<proteinExistence type="predicted"/>
<sequence length="170" mass="18998">MWFPSYIARANAAEPDRTYSSSSTVTLSPSDSMFYRFGIMKNAPNSTCYVVAAVPNASKLLAGNKSYVSEGDVSAIEIWKVSYNASQTELSWNTRPRRESLLGTVSFTPLPEVYDPEDERDGMELRPPTPLFECDGDSRIAIEVTCSDCRLNFEQVFSDPPLAFDVWVLK</sequence>
<protein>
    <submittedName>
        <fullName evidence="1">Uncharacterized protein</fullName>
    </submittedName>
</protein>
<reference evidence="1" key="1">
    <citation type="journal article" date="2021" name="New Phytol.">
        <title>Evolutionary innovations through gain and loss of genes in the ectomycorrhizal Boletales.</title>
        <authorList>
            <person name="Wu G."/>
            <person name="Miyauchi S."/>
            <person name="Morin E."/>
            <person name="Kuo A."/>
            <person name="Drula E."/>
            <person name="Varga T."/>
            <person name="Kohler A."/>
            <person name="Feng B."/>
            <person name="Cao Y."/>
            <person name="Lipzen A."/>
            <person name="Daum C."/>
            <person name="Hundley H."/>
            <person name="Pangilinan J."/>
            <person name="Johnson J."/>
            <person name="Barry K."/>
            <person name="LaButti K."/>
            <person name="Ng V."/>
            <person name="Ahrendt S."/>
            <person name="Min B."/>
            <person name="Choi I.G."/>
            <person name="Park H."/>
            <person name="Plett J.M."/>
            <person name="Magnuson J."/>
            <person name="Spatafora J.W."/>
            <person name="Nagy L.G."/>
            <person name="Henrissat B."/>
            <person name="Grigoriev I.V."/>
            <person name="Yang Z.L."/>
            <person name="Xu J."/>
            <person name="Martin F.M."/>
        </authorList>
    </citation>
    <scope>NUCLEOTIDE SEQUENCE</scope>
    <source>
        <strain evidence="1">KUC20120723A-06</strain>
    </source>
</reference>
<evidence type="ECO:0000313" key="2">
    <source>
        <dbReference type="Proteomes" id="UP000790709"/>
    </source>
</evidence>
<dbReference type="EMBL" id="MU266717">
    <property type="protein sequence ID" value="KAH7918914.1"/>
    <property type="molecule type" value="Genomic_DNA"/>
</dbReference>
<name>A0ACB8B056_9AGAM</name>
<gene>
    <name evidence="1" type="ORF">BV22DRAFT_890949</name>
</gene>